<dbReference type="Proteomes" id="UP000643279">
    <property type="component" value="Unassembled WGS sequence"/>
</dbReference>
<sequence>MSQPEGKRLQPRMTRGSWRLSAWSSGLLVLCFSVLAIRGFTAVDRDIAALWIYSAAVLVNAVYFLYLLRVRRNDATFWDHEESQRAEWDRRGRKL</sequence>
<keyword evidence="1" id="KW-0472">Membrane</keyword>
<evidence type="ECO:0000256" key="1">
    <source>
        <dbReference type="SAM" id="Phobius"/>
    </source>
</evidence>
<feature type="transmembrane region" description="Helical" evidence="1">
    <location>
        <begin position="47"/>
        <end position="68"/>
    </location>
</feature>
<keyword evidence="1" id="KW-1133">Transmembrane helix</keyword>
<organism evidence="2 3">
    <name type="scientific">Arthrobacter liuii</name>
    <dbReference type="NCBI Taxonomy" id="1476996"/>
    <lineage>
        <taxon>Bacteria</taxon>
        <taxon>Bacillati</taxon>
        <taxon>Actinomycetota</taxon>
        <taxon>Actinomycetes</taxon>
        <taxon>Micrococcales</taxon>
        <taxon>Micrococcaceae</taxon>
        <taxon>Arthrobacter</taxon>
    </lineage>
</organism>
<reference evidence="3" key="1">
    <citation type="journal article" date="2019" name="Int. J. Syst. Evol. Microbiol.">
        <title>The Global Catalogue of Microorganisms (GCM) 10K type strain sequencing project: providing services to taxonomists for standard genome sequencing and annotation.</title>
        <authorList>
            <consortium name="The Broad Institute Genomics Platform"/>
            <consortium name="The Broad Institute Genome Sequencing Center for Infectious Disease"/>
            <person name="Wu L."/>
            <person name="Ma J."/>
        </authorList>
    </citation>
    <scope>NUCLEOTIDE SEQUENCE [LARGE SCALE GENOMIC DNA]</scope>
    <source>
        <strain evidence="3">CGMCC 1.12778</strain>
    </source>
</reference>
<name>A0ABQ2AWS4_9MICC</name>
<gene>
    <name evidence="2" type="ORF">GCM10007170_37450</name>
</gene>
<keyword evidence="3" id="KW-1185">Reference proteome</keyword>
<feature type="transmembrane region" description="Helical" evidence="1">
    <location>
        <begin position="20"/>
        <end position="41"/>
    </location>
</feature>
<evidence type="ECO:0000313" key="2">
    <source>
        <dbReference type="EMBL" id="GGI00399.1"/>
    </source>
</evidence>
<evidence type="ECO:0000313" key="3">
    <source>
        <dbReference type="Proteomes" id="UP000643279"/>
    </source>
</evidence>
<keyword evidence="1" id="KW-0812">Transmembrane</keyword>
<dbReference type="EMBL" id="BMFW01000026">
    <property type="protein sequence ID" value="GGI00399.1"/>
    <property type="molecule type" value="Genomic_DNA"/>
</dbReference>
<comment type="caution">
    <text evidence="2">The sequence shown here is derived from an EMBL/GenBank/DDBJ whole genome shotgun (WGS) entry which is preliminary data.</text>
</comment>
<proteinExistence type="predicted"/>
<protein>
    <submittedName>
        <fullName evidence="2">Uncharacterized protein</fullName>
    </submittedName>
</protein>
<accession>A0ABQ2AWS4</accession>